<dbReference type="RefSeq" id="WP_382184395.1">
    <property type="nucleotide sequence ID" value="NZ_JBHSZI010000001.1"/>
</dbReference>
<evidence type="ECO:0000256" key="1">
    <source>
        <dbReference type="ARBA" id="ARBA00000085"/>
    </source>
</evidence>
<dbReference type="InterPro" id="IPR003594">
    <property type="entry name" value="HATPase_dom"/>
</dbReference>
<dbReference type="Proteomes" id="UP001596445">
    <property type="component" value="Unassembled WGS sequence"/>
</dbReference>
<dbReference type="GO" id="GO:0000160">
    <property type="term" value="P:phosphorelay signal transduction system"/>
    <property type="evidence" value="ECO:0007669"/>
    <property type="project" value="UniProtKB-KW"/>
</dbReference>
<sequence length="143" mass="15304">MGETITDPAPVDIEHIATACWQNVETADATLSVSKSARIEADDTRLQQLIENLFRNAIEHGGEDVTVTVGLLGGGFYVEDDGDGLPPEARERAFDTDFSTRDEGTGFGLAIVSRIAEAHGWCVTATESDAGGARFEFRGVETV</sequence>
<comment type="catalytic activity">
    <reaction evidence="1">
        <text>ATP + protein L-histidine = ADP + protein N-phospho-L-histidine.</text>
        <dbReference type="EC" id="2.7.13.3"/>
    </reaction>
</comment>
<dbReference type="AlphaFoldDB" id="A0ABD5W0D1"/>
<evidence type="ECO:0000256" key="2">
    <source>
        <dbReference type="ARBA" id="ARBA00012438"/>
    </source>
</evidence>
<evidence type="ECO:0000259" key="6">
    <source>
        <dbReference type="PROSITE" id="PS50109"/>
    </source>
</evidence>
<reference evidence="7 8" key="1">
    <citation type="journal article" date="2019" name="Int. J. Syst. Evol. Microbiol.">
        <title>The Global Catalogue of Microorganisms (GCM) 10K type strain sequencing project: providing services to taxonomists for standard genome sequencing and annotation.</title>
        <authorList>
            <consortium name="The Broad Institute Genomics Platform"/>
            <consortium name="The Broad Institute Genome Sequencing Center for Infectious Disease"/>
            <person name="Wu L."/>
            <person name="Ma J."/>
        </authorList>
    </citation>
    <scope>NUCLEOTIDE SEQUENCE [LARGE SCALE GENOMIC DNA]</scope>
    <source>
        <strain evidence="7 8">JCM 30072</strain>
    </source>
</reference>
<evidence type="ECO:0000313" key="8">
    <source>
        <dbReference type="Proteomes" id="UP001596445"/>
    </source>
</evidence>
<dbReference type="PROSITE" id="PS50109">
    <property type="entry name" value="HIS_KIN"/>
    <property type="match status" value="1"/>
</dbReference>
<dbReference type="InterPro" id="IPR050736">
    <property type="entry name" value="Sensor_HK_Regulatory"/>
</dbReference>
<organism evidence="7 8">
    <name type="scientific">Halovenus salina</name>
    <dbReference type="NCBI Taxonomy" id="1510225"/>
    <lineage>
        <taxon>Archaea</taxon>
        <taxon>Methanobacteriati</taxon>
        <taxon>Methanobacteriota</taxon>
        <taxon>Stenosarchaea group</taxon>
        <taxon>Halobacteria</taxon>
        <taxon>Halobacteriales</taxon>
        <taxon>Haloarculaceae</taxon>
        <taxon>Halovenus</taxon>
    </lineage>
</organism>
<dbReference type="GO" id="GO:0004673">
    <property type="term" value="F:protein histidine kinase activity"/>
    <property type="evidence" value="ECO:0007669"/>
    <property type="project" value="UniProtKB-EC"/>
</dbReference>
<comment type="caution">
    <text evidence="7">The sequence shown here is derived from an EMBL/GenBank/DDBJ whole genome shotgun (WGS) entry which is preliminary data.</text>
</comment>
<evidence type="ECO:0000313" key="7">
    <source>
        <dbReference type="EMBL" id="MFC7057618.1"/>
    </source>
</evidence>
<keyword evidence="4 7" id="KW-0418">Kinase</keyword>
<evidence type="ECO:0000256" key="5">
    <source>
        <dbReference type="ARBA" id="ARBA00023012"/>
    </source>
</evidence>
<keyword evidence="8" id="KW-1185">Reference proteome</keyword>
<keyword evidence="3" id="KW-0808">Transferase</keyword>
<proteinExistence type="predicted"/>
<dbReference type="PRINTS" id="PR00344">
    <property type="entry name" value="BCTRLSENSOR"/>
</dbReference>
<protein>
    <recommendedName>
        <fullName evidence="2">histidine kinase</fullName>
        <ecNumber evidence="2">2.7.13.3</ecNumber>
    </recommendedName>
</protein>
<dbReference type="InterPro" id="IPR036890">
    <property type="entry name" value="HATPase_C_sf"/>
</dbReference>
<evidence type="ECO:0000256" key="4">
    <source>
        <dbReference type="ARBA" id="ARBA00022777"/>
    </source>
</evidence>
<dbReference type="Pfam" id="PF02518">
    <property type="entry name" value="HATPase_c"/>
    <property type="match status" value="1"/>
</dbReference>
<dbReference type="InterPro" id="IPR004358">
    <property type="entry name" value="Sig_transdc_His_kin-like_C"/>
</dbReference>
<feature type="domain" description="Histidine kinase" evidence="6">
    <location>
        <begin position="39"/>
        <end position="138"/>
    </location>
</feature>
<dbReference type="InterPro" id="IPR005467">
    <property type="entry name" value="His_kinase_dom"/>
</dbReference>
<evidence type="ECO:0000256" key="3">
    <source>
        <dbReference type="ARBA" id="ARBA00022679"/>
    </source>
</evidence>
<dbReference type="SUPFAM" id="SSF55874">
    <property type="entry name" value="ATPase domain of HSP90 chaperone/DNA topoisomerase II/histidine kinase"/>
    <property type="match status" value="1"/>
</dbReference>
<accession>A0ABD5W0D1</accession>
<dbReference type="PANTHER" id="PTHR43711:SF1">
    <property type="entry name" value="HISTIDINE KINASE 1"/>
    <property type="match status" value="1"/>
</dbReference>
<dbReference type="EMBL" id="JBHSZI010000001">
    <property type="protein sequence ID" value="MFC7057618.1"/>
    <property type="molecule type" value="Genomic_DNA"/>
</dbReference>
<keyword evidence="5" id="KW-0902">Two-component regulatory system</keyword>
<name>A0ABD5W0D1_9EURY</name>
<dbReference type="Gene3D" id="3.30.565.10">
    <property type="entry name" value="Histidine kinase-like ATPase, C-terminal domain"/>
    <property type="match status" value="1"/>
</dbReference>
<dbReference type="PANTHER" id="PTHR43711">
    <property type="entry name" value="TWO-COMPONENT HISTIDINE KINASE"/>
    <property type="match status" value="1"/>
</dbReference>
<dbReference type="SMART" id="SM00387">
    <property type="entry name" value="HATPase_c"/>
    <property type="match status" value="1"/>
</dbReference>
<dbReference type="EC" id="2.7.13.3" evidence="2"/>
<gene>
    <name evidence="7" type="ORF">ACFQQG_04810</name>
</gene>